<evidence type="ECO:0000256" key="1">
    <source>
        <dbReference type="ARBA" id="ARBA00000971"/>
    </source>
</evidence>
<dbReference type="InterPro" id="IPR008880">
    <property type="entry name" value="Trigger_fac_C"/>
</dbReference>
<dbReference type="GO" id="GO:0043335">
    <property type="term" value="P:protein unfolding"/>
    <property type="evidence" value="ECO:0007669"/>
    <property type="project" value="TreeGrafter"/>
</dbReference>
<organism evidence="17 18">
    <name type="scientific">Novibacillus thermophilus</name>
    <dbReference type="NCBI Taxonomy" id="1471761"/>
    <lineage>
        <taxon>Bacteria</taxon>
        <taxon>Bacillati</taxon>
        <taxon>Bacillota</taxon>
        <taxon>Bacilli</taxon>
        <taxon>Bacillales</taxon>
        <taxon>Thermoactinomycetaceae</taxon>
        <taxon>Novibacillus</taxon>
    </lineage>
</organism>
<evidence type="ECO:0000256" key="12">
    <source>
        <dbReference type="HAMAP-Rule" id="MF_00303"/>
    </source>
</evidence>
<evidence type="ECO:0000256" key="10">
    <source>
        <dbReference type="ARBA" id="ARBA00024849"/>
    </source>
</evidence>
<dbReference type="Pfam" id="PF05698">
    <property type="entry name" value="Trigger_C"/>
    <property type="match status" value="1"/>
</dbReference>
<keyword evidence="5 12" id="KW-0132">Cell division</keyword>
<evidence type="ECO:0000313" key="17">
    <source>
        <dbReference type="EMBL" id="AQS55137.1"/>
    </source>
</evidence>
<evidence type="ECO:0000313" key="18">
    <source>
        <dbReference type="Proteomes" id="UP000188603"/>
    </source>
</evidence>
<dbReference type="HAMAP" id="MF_00303">
    <property type="entry name" value="Trigger_factor_Tig"/>
    <property type="match status" value="1"/>
</dbReference>
<dbReference type="OrthoDB" id="9767721at2"/>
<protein>
    <recommendedName>
        <fullName evidence="4 12">Trigger factor</fullName>
        <shortName evidence="12">TF</shortName>
        <ecNumber evidence="3 12">5.2.1.8</ecNumber>
    </recommendedName>
    <alternativeName>
        <fullName evidence="11 12">PPIase</fullName>
    </alternativeName>
</protein>
<reference evidence="17 18" key="1">
    <citation type="journal article" date="2015" name="Int. J. Syst. Evol. Microbiol.">
        <title>Novibacillus thermophilus gen. nov., sp. nov., a Gram-staining-negative and moderately thermophilic member of the family Thermoactinomycetaceae.</title>
        <authorList>
            <person name="Yang G."/>
            <person name="Chen J."/>
            <person name="Zhou S."/>
        </authorList>
    </citation>
    <scope>NUCLEOTIDE SEQUENCE [LARGE SCALE GENOMIC DNA]</scope>
    <source>
        <strain evidence="17 18">SG-1</strain>
    </source>
</reference>
<evidence type="ECO:0000256" key="13">
    <source>
        <dbReference type="PROSITE-ProRule" id="PRU00277"/>
    </source>
</evidence>
<dbReference type="GO" id="GO:0044183">
    <property type="term" value="F:protein folding chaperone"/>
    <property type="evidence" value="ECO:0007669"/>
    <property type="project" value="TreeGrafter"/>
</dbReference>
<dbReference type="NCBIfam" id="TIGR00115">
    <property type="entry name" value="tig"/>
    <property type="match status" value="1"/>
</dbReference>
<dbReference type="GO" id="GO:0051083">
    <property type="term" value="P:'de novo' cotranslational protein folding"/>
    <property type="evidence" value="ECO:0007669"/>
    <property type="project" value="TreeGrafter"/>
</dbReference>
<dbReference type="GO" id="GO:0015031">
    <property type="term" value="P:protein transport"/>
    <property type="evidence" value="ECO:0007669"/>
    <property type="project" value="UniProtKB-UniRule"/>
</dbReference>
<dbReference type="InterPro" id="IPR046357">
    <property type="entry name" value="PPIase_dom_sf"/>
</dbReference>
<dbReference type="KEGG" id="ntr:B0W44_04490"/>
<comment type="function">
    <text evidence="10 12">Involved in protein export. Acts as a chaperone by maintaining the newly synthesized protein in an open conformation. Functions as a peptidyl-prolyl cis-trans isomerase.</text>
</comment>
<dbReference type="RefSeq" id="WP_077718955.1">
    <property type="nucleotide sequence ID" value="NZ_CP019699.1"/>
</dbReference>
<evidence type="ECO:0000256" key="9">
    <source>
        <dbReference type="ARBA" id="ARBA00023306"/>
    </source>
</evidence>
<dbReference type="Gene3D" id="3.30.70.1050">
    <property type="entry name" value="Trigger factor ribosome-binding domain"/>
    <property type="match status" value="1"/>
</dbReference>
<dbReference type="PANTHER" id="PTHR30560">
    <property type="entry name" value="TRIGGER FACTOR CHAPERONE AND PEPTIDYL-PROLYL CIS/TRANS ISOMERASE"/>
    <property type="match status" value="1"/>
</dbReference>
<evidence type="ECO:0000256" key="15">
    <source>
        <dbReference type="SAM" id="Coils"/>
    </source>
</evidence>
<dbReference type="GO" id="GO:0043022">
    <property type="term" value="F:ribosome binding"/>
    <property type="evidence" value="ECO:0007669"/>
    <property type="project" value="TreeGrafter"/>
</dbReference>
<dbReference type="Pfam" id="PF00254">
    <property type="entry name" value="FKBP_C"/>
    <property type="match status" value="1"/>
</dbReference>
<evidence type="ECO:0000256" key="11">
    <source>
        <dbReference type="ARBA" id="ARBA00029986"/>
    </source>
</evidence>
<feature type="domain" description="PPIase FKBP-type" evidence="16">
    <location>
        <begin position="162"/>
        <end position="244"/>
    </location>
</feature>
<comment type="similarity">
    <text evidence="2 12 14">Belongs to the FKBP-type PPIase family. Tig subfamily.</text>
</comment>
<dbReference type="STRING" id="1471761.B0W44_04490"/>
<comment type="domain">
    <text evidence="12">Consists of 3 domains; the N-terminus binds the ribosome, the middle domain has PPIase activity, while the C-terminus has intrinsic chaperone activity on its own.</text>
</comment>
<dbReference type="GO" id="GO:0003755">
    <property type="term" value="F:peptidyl-prolyl cis-trans isomerase activity"/>
    <property type="evidence" value="ECO:0007669"/>
    <property type="project" value="UniProtKB-UniRule"/>
</dbReference>
<dbReference type="InterPro" id="IPR005215">
    <property type="entry name" value="Trig_fac"/>
</dbReference>
<keyword evidence="8 12" id="KW-0413">Isomerase</keyword>
<evidence type="ECO:0000256" key="7">
    <source>
        <dbReference type="ARBA" id="ARBA00023186"/>
    </source>
</evidence>
<dbReference type="SUPFAM" id="SSF109998">
    <property type="entry name" value="Triger factor/SurA peptide-binding domain-like"/>
    <property type="match status" value="1"/>
</dbReference>
<dbReference type="InterPro" id="IPR036611">
    <property type="entry name" value="Trigger_fac_ribosome-bd_sf"/>
</dbReference>
<keyword evidence="7 12" id="KW-0143">Chaperone</keyword>
<name>A0A1U9K507_9BACL</name>
<dbReference type="Gene3D" id="3.10.50.40">
    <property type="match status" value="1"/>
</dbReference>
<evidence type="ECO:0000256" key="14">
    <source>
        <dbReference type="RuleBase" id="RU003914"/>
    </source>
</evidence>
<comment type="catalytic activity">
    <reaction evidence="1 12 13">
        <text>[protein]-peptidylproline (omega=180) = [protein]-peptidylproline (omega=0)</text>
        <dbReference type="Rhea" id="RHEA:16237"/>
        <dbReference type="Rhea" id="RHEA-COMP:10747"/>
        <dbReference type="Rhea" id="RHEA-COMP:10748"/>
        <dbReference type="ChEBI" id="CHEBI:83833"/>
        <dbReference type="ChEBI" id="CHEBI:83834"/>
        <dbReference type="EC" id="5.2.1.8"/>
    </reaction>
</comment>
<keyword evidence="15" id="KW-0175">Coiled coil</keyword>
<dbReference type="FunFam" id="3.10.50.40:FF:000001">
    <property type="entry name" value="Trigger factor"/>
    <property type="match status" value="1"/>
</dbReference>
<dbReference type="AlphaFoldDB" id="A0A1U9K507"/>
<accession>A0A1U9K507</accession>
<dbReference type="Pfam" id="PF05697">
    <property type="entry name" value="Trigger_N"/>
    <property type="match status" value="1"/>
</dbReference>
<dbReference type="SUPFAM" id="SSF54534">
    <property type="entry name" value="FKBP-like"/>
    <property type="match status" value="1"/>
</dbReference>
<dbReference type="PROSITE" id="PS50059">
    <property type="entry name" value="FKBP_PPIASE"/>
    <property type="match status" value="1"/>
</dbReference>
<dbReference type="InterPro" id="IPR037041">
    <property type="entry name" value="Trigger_fac_C_sf"/>
</dbReference>
<dbReference type="InterPro" id="IPR001179">
    <property type="entry name" value="PPIase_FKBP_dom"/>
</dbReference>
<comment type="subcellular location">
    <subcellularLocation>
        <location evidence="12">Cytoplasm</location>
    </subcellularLocation>
    <text evidence="12">About half TF is bound to the ribosome near the polypeptide exit tunnel while the other half is free in the cytoplasm.</text>
</comment>
<evidence type="ECO:0000256" key="3">
    <source>
        <dbReference type="ARBA" id="ARBA00013194"/>
    </source>
</evidence>
<dbReference type="EC" id="5.2.1.8" evidence="3 12"/>
<gene>
    <name evidence="12" type="primary">tig</name>
    <name evidence="17" type="ORF">B0W44_04490</name>
</gene>
<dbReference type="InterPro" id="IPR027304">
    <property type="entry name" value="Trigger_fact/SurA_dom_sf"/>
</dbReference>
<dbReference type="GO" id="GO:0005737">
    <property type="term" value="C:cytoplasm"/>
    <property type="evidence" value="ECO:0007669"/>
    <property type="project" value="UniProtKB-SubCell"/>
</dbReference>
<sequence>MKVQWEKQENHQGVLTVEVDEEKVKSALDAAFYKVRKQINVPGFRKGKVPRQLFEARFGVEALYQDALDILLPESYAQAVEEAGIEPVDRPDIDVEQIEKGKPLIYKATVTVKPEVELGEYKDLEIPERDFSVKDEDIDQELETMRNRYAELETVEGEAQKHDHVLIDFEGFIDGEPFEGGKSENYNLELGSGQFISGFEDQLIGVKAGEEKDVVVTFPEDYQQEKLAGKEATFKVKVHEIKRKNLPELDDEFAKDVSEFDTLQELKDDIKRKLQERKEEEEKQYKRDTVVEKAAENASVDIPQVMVEQEIDRMLQNFEQQLRMQGMNLDTYKQMMGQEEEALREQFKEQAEKRVKTSLVLEAIAKKENVEVSDEDLEEEIKRFAEMLNRDVEDVRKDLSDQGMDSLKEDIIIRKTIELLVSNSQNAA</sequence>
<evidence type="ECO:0000256" key="2">
    <source>
        <dbReference type="ARBA" id="ARBA00005464"/>
    </source>
</evidence>
<evidence type="ECO:0000256" key="4">
    <source>
        <dbReference type="ARBA" id="ARBA00016902"/>
    </source>
</evidence>
<dbReference type="EMBL" id="CP019699">
    <property type="protein sequence ID" value="AQS55137.1"/>
    <property type="molecule type" value="Genomic_DNA"/>
</dbReference>
<evidence type="ECO:0000256" key="5">
    <source>
        <dbReference type="ARBA" id="ARBA00022618"/>
    </source>
</evidence>
<dbReference type="PANTHER" id="PTHR30560:SF3">
    <property type="entry name" value="TRIGGER FACTOR-LIKE PROTEIN TIG, CHLOROPLASTIC"/>
    <property type="match status" value="1"/>
</dbReference>
<dbReference type="GO" id="GO:0051301">
    <property type="term" value="P:cell division"/>
    <property type="evidence" value="ECO:0007669"/>
    <property type="project" value="UniProtKB-KW"/>
</dbReference>
<dbReference type="Proteomes" id="UP000188603">
    <property type="component" value="Chromosome"/>
</dbReference>
<feature type="coiled-coil region" evidence="15">
    <location>
        <begin position="260"/>
        <end position="291"/>
    </location>
</feature>
<keyword evidence="12" id="KW-0963">Cytoplasm</keyword>
<keyword evidence="6 12" id="KW-0697">Rotamase</keyword>
<dbReference type="Gene3D" id="1.10.3120.10">
    <property type="entry name" value="Trigger factor, C-terminal domain"/>
    <property type="match status" value="1"/>
</dbReference>
<proteinExistence type="inferred from homology"/>
<dbReference type="PIRSF" id="PIRSF003095">
    <property type="entry name" value="Trigger_factor"/>
    <property type="match status" value="1"/>
</dbReference>
<keyword evidence="9 12" id="KW-0131">Cell cycle</keyword>
<keyword evidence="18" id="KW-1185">Reference proteome</keyword>
<evidence type="ECO:0000259" key="16">
    <source>
        <dbReference type="PROSITE" id="PS50059"/>
    </source>
</evidence>
<dbReference type="InterPro" id="IPR008881">
    <property type="entry name" value="Trigger_fac_ribosome-bd_bac"/>
</dbReference>
<evidence type="ECO:0000256" key="8">
    <source>
        <dbReference type="ARBA" id="ARBA00023235"/>
    </source>
</evidence>
<dbReference type="SUPFAM" id="SSF102735">
    <property type="entry name" value="Trigger factor ribosome-binding domain"/>
    <property type="match status" value="1"/>
</dbReference>
<evidence type="ECO:0000256" key="6">
    <source>
        <dbReference type="ARBA" id="ARBA00023110"/>
    </source>
</evidence>